<dbReference type="InterPro" id="IPR007456">
    <property type="entry name" value="Smg"/>
</dbReference>
<protein>
    <recommendedName>
        <fullName evidence="1">Protein Smg homolog</fullName>
    </recommendedName>
</protein>
<dbReference type="PANTHER" id="PTHR38692">
    <property type="entry name" value="PROTEIN SMG"/>
    <property type="match status" value="1"/>
</dbReference>
<dbReference type="Proteomes" id="UP000613011">
    <property type="component" value="Unassembled WGS sequence"/>
</dbReference>
<dbReference type="PANTHER" id="PTHR38692:SF1">
    <property type="entry name" value="PROTEIN SMG"/>
    <property type="match status" value="1"/>
</dbReference>
<accession>A0A936ZPK3</accession>
<comment type="similarity">
    <text evidence="1">Belongs to the Smg family.</text>
</comment>
<evidence type="ECO:0000256" key="1">
    <source>
        <dbReference type="HAMAP-Rule" id="MF_00598"/>
    </source>
</evidence>
<reference evidence="2" key="1">
    <citation type="submission" date="2021-01" db="EMBL/GenBank/DDBJ databases">
        <title>Ramlibacter sp. strain AW1 16S ribosomal RNA gene Genome sequencing and assembly.</title>
        <authorList>
            <person name="Kang M."/>
        </authorList>
    </citation>
    <scope>NUCLEOTIDE SEQUENCE</scope>
    <source>
        <strain evidence="2">AW1</strain>
    </source>
</reference>
<name>A0A936ZPK3_9BURK</name>
<dbReference type="AlphaFoldDB" id="A0A936ZPK3"/>
<gene>
    <name evidence="1" type="primary">smg</name>
    <name evidence="2" type="ORF">JI739_12550</name>
</gene>
<dbReference type="HAMAP" id="MF_00598">
    <property type="entry name" value="Smg"/>
    <property type="match status" value="1"/>
</dbReference>
<comment type="caution">
    <text evidence="2">The sequence shown here is derived from an EMBL/GenBank/DDBJ whole genome shotgun (WGS) entry which is preliminary data.</text>
</comment>
<evidence type="ECO:0000313" key="2">
    <source>
        <dbReference type="EMBL" id="MBL0421180.1"/>
    </source>
</evidence>
<keyword evidence="3" id="KW-1185">Reference proteome</keyword>
<proteinExistence type="inferred from homology"/>
<dbReference type="EMBL" id="JAEQNA010000004">
    <property type="protein sequence ID" value="MBL0421180.1"/>
    <property type="molecule type" value="Genomic_DNA"/>
</dbReference>
<dbReference type="RefSeq" id="WP_201684256.1">
    <property type="nucleotide sequence ID" value="NZ_JAEQNA010000004.1"/>
</dbReference>
<sequence>MFDVLVFVYENYWRGDACPEPERLERRLSAHGFEPDEIQQALAWLDGLNLAAQNTELSPEGRAAIGDAPPGRQSPASLRVYSVSEQDHLGAECLGFISFLESAGVLPAPLREIVLDRAMAAPGAPVSLEELKIIVLMVYWSCGEQPDALVLDELCDDRQGRLAH</sequence>
<dbReference type="Pfam" id="PF04361">
    <property type="entry name" value="DUF494"/>
    <property type="match status" value="1"/>
</dbReference>
<evidence type="ECO:0000313" key="3">
    <source>
        <dbReference type="Proteomes" id="UP000613011"/>
    </source>
</evidence>
<organism evidence="2 3">
    <name type="scientific">Ramlibacter aurantiacus</name>
    <dbReference type="NCBI Taxonomy" id="2801330"/>
    <lineage>
        <taxon>Bacteria</taxon>
        <taxon>Pseudomonadati</taxon>
        <taxon>Pseudomonadota</taxon>
        <taxon>Betaproteobacteria</taxon>
        <taxon>Burkholderiales</taxon>
        <taxon>Comamonadaceae</taxon>
        <taxon>Ramlibacter</taxon>
    </lineage>
</organism>